<dbReference type="Proteomes" id="UP000835052">
    <property type="component" value="Unassembled WGS sequence"/>
</dbReference>
<dbReference type="InterPro" id="IPR048696">
    <property type="entry name" value="SHQ1-like_CS"/>
</dbReference>
<dbReference type="GO" id="GO:0008234">
    <property type="term" value="F:cysteine-type peptidase activity"/>
    <property type="evidence" value="ECO:0007669"/>
    <property type="project" value="InterPro"/>
</dbReference>
<dbReference type="OrthoDB" id="73639at2759"/>
<proteinExistence type="inferred from homology"/>
<dbReference type="PANTHER" id="PTHR12967">
    <property type="entry name" value="PROTEIN SHQ1 HOMOLOG"/>
    <property type="match status" value="1"/>
</dbReference>
<dbReference type="Pfam" id="PF02902">
    <property type="entry name" value="Peptidase_C48"/>
    <property type="match status" value="1"/>
</dbReference>
<keyword evidence="4" id="KW-0645">Protease</keyword>
<accession>A0A8S1H751</accession>
<reference evidence="7" key="1">
    <citation type="submission" date="2020-10" db="EMBL/GenBank/DDBJ databases">
        <authorList>
            <person name="Kikuchi T."/>
        </authorList>
    </citation>
    <scope>NUCLEOTIDE SEQUENCE</scope>
    <source>
        <strain evidence="7">NKZ352</strain>
    </source>
</reference>
<comment type="similarity">
    <text evidence="1">Belongs to the peptidase C48 family.</text>
</comment>
<dbReference type="InterPro" id="IPR039742">
    <property type="entry name" value="Shq1"/>
</dbReference>
<organism evidence="7 8">
    <name type="scientific">Caenorhabditis auriculariae</name>
    <dbReference type="NCBI Taxonomy" id="2777116"/>
    <lineage>
        <taxon>Eukaryota</taxon>
        <taxon>Metazoa</taxon>
        <taxon>Ecdysozoa</taxon>
        <taxon>Nematoda</taxon>
        <taxon>Chromadorea</taxon>
        <taxon>Rhabditida</taxon>
        <taxon>Rhabditina</taxon>
        <taxon>Rhabditomorpha</taxon>
        <taxon>Rhabditoidea</taxon>
        <taxon>Rhabditidae</taxon>
        <taxon>Peloderinae</taxon>
        <taxon>Caenorhabditis</taxon>
    </lineage>
</organism>
<comment type="similarity">
    <text evidence="2">Belongs to the SHQ1 family.</text>
</comment>
<dbReference type="PANTHER" id="PTHR12967:SF0">
    <property type="entry name" value="PROTEIN SHQ1 HOMOLOG"/>
    <property type="match status" value="1"/>
</dbReference>
<name>A0A8S1H751_9PELO</name>
<gene>
    <name evidence="7" type="ORF">CAUJ_LOCUS7202</name>
</gene>
<dbReference type="PROSITE" id="PS50600">
    <property type="entry name" value="ULP_PROTEASE"/>
    <property type="match status" value="1"/>
</dbReference>
<sequence length="525" mass="59679">MSSEGEAKILSYGDVVLHEDDLQLLNNGGWLNDRLLSFAADYISSELPQEKKRKMAILSPPLTEMAKNIDDRHAIASIFAELDLPNKEFVFFMLNDNADPTRANGGSHWTLLVYVRECDRFVHFNSSPCVSLNEHFAQRVAKNVGVAIGTLKREVEMGPCPAQHNGYDCGIFVIEFLRCIVERENLSSVQLLSAEKISSKRKNWFGLICQLSANDASSSMITPVFWISQDEEFLHIRIRAPHANIAELELDYGEFLFYFSCAPYFLRLHFKHLVEEYAFGRGTASYDSDSEFMVRVAKKKKGEHFEGLDLITELLRPSETISAREKVIEVEGDEEEEDGDCDGSEYLTEQTIQDVDSGIENSRSLATLYGYGFAWRRTGVLEPLQSEIGRLVDLEDSEGVSIEDRRNACFEFDKEHFDSERYLADSLQPEQELLDVISAASQCSFILTESNREFLKELPKKKLLKLSDEENHQVALSLIDILYAYAYELRVNDGEMSCEAGWTCSKLSPSFSFLCRWQNPKQVGQ</sequence>
<keyword evidence="8" id="KW-1185">Reference proteome</keyword>
<dbReference type="GO" id="GO:0005654">
    <property type="term" value="C:nucleoplasm"/>
    <property type="evidence" value="ECO:0007669"/>
    <property type="project" value="TreeGrafter"/>
</dbReference>
<evidence type="ECO:0000259" key="6">
    <source>
        <dbReference type="PROSITE" id="PS50600"/>
    </source>
</evidence>
<dbReference type="GO" id="GO:0006508">
    <property type="term" value="P:proteolysis"/>
    <property type="evidence" value="ECO:0007669"/>
    <property type="project" value="UniProtKB-KW"/>
</dbReference>
<dbReference type="SUPFAM" id="SSF54001">
    <property type="entry name" value="Cysteine proteinases"/>
    <property type="match status" value="1"/>
</dbReference>
<evidence type="ECO:0000256" key="2">
    <source>
        <dbReference type="ARBA" id="ARBA00005607"/>
    </source>
</evidence>
<dbReference type="Pfam" id="PF21413">
    <property type="entry name" value="SHQ1-like_CS"/>
    <property type="match status" value="1"/>
</dbReference>
<dbReference type="InterPro" id="IPR003653">
    <property type="entry name" value="Peptidase_C48_C"/>
</dbReference>
<protein>
    <recommendedName>
        <fullName evidence="3">Protein SHQ1 homolog</fullName>
    </recommendedName>
</protein>
<feature type="domain" description="Ubiquitin-like protease family profile" evidence="6">
    <location>
        <begin position="15"/>
        <end position="180"/>
    </location>
</feature>
<dbReference type="InterPro" id="IPR038765">
    <property type="entry name" value="Papain-like_cys_pep_sf"/>
</dbReference>
<evidence type="ECO:0000313" key="7">
    <source>
        <dbReference type="EMBL" id="CAD6191283.1"/>
    </source>
</evidence>
<evidence type="ECO:0000256" key="3">
    <source>
        <dbReference type="ARBA" id="ARBA00013750"/>
    </source>
</evidence>
<dbReference type="Pfam" id="PF04925">
    <property type="entry name" value="SHQ1"/>
    <property type="match status" value="1"/>
</dbReference>
<dbReference type="InterPro" id="IPR008978">
    <property type="entry name" value="HSP20-like_chaperone"/>
</dbReference>
<evidence type="ECO:0000313" key="8">
    <source>
        <dbReference type="Proteomes" id="UP000835052"/>
    </source>
</evidence>
<dbReference type="Gene3D" id="2.60.40.790">
    <property type="match status" value="1"/>
</dbReference>
<comment type="caution">
    <text evidence="7">The sequence shown here is derived from an EMBL/GenBank/DDBJ whole genome shotgun (WGS) entry which is preliminary data.</text>
</comment>
<dbReference type="GO" id="GO:0000493">
    <property type="term" value="P:box H/ACA snoRNP assembly"/>
    <property type="evidence" value="ECO:0007669"/>
    <property type="project" value="InterPro"/>
</dbReference>
<evidence type="ECO:0000256" key="5">
    <source>
        <dbReference type="ARBA" id="ARBA00022801"/>
    </source>
</evidence>
<evidence type="ECO:0000256" key="1">
    <source>
        <dbReference type="ARBA" id="ARBA00005234"/>
    </source>
</evidence>
<evidence type="ECO:0000256" key="4">
    <source>
        <dbReference type="ARBA" id="ARBA00022670"/>
    </source>
</evidence>
<dbReference type="Gene3D" id="3.40.395.10">
    <property type="entry name" value="Adenoviral Proteinase, Chain A"/>
    <property type="match status" value="1"/>
</dbReference>
<dbReference type="InterPro" id="IPR007009">
    <property type="entry name" value="Shq1_C"/>
</dbReference>
<dbReference type="GO" id="GO:0051082">
    <property type="term" value="F:unfolded protein binding"/>
    <property type="evidence" value="ECO:0007669"/>
    <property type="project" value="TreeGrafter"/>
</dbReference>
<dbReference type="GO" id="GO:0005737">
    <property type="term" value="C:cytoplasm"/>
    <property type="evidence" value="ECO:0007669"/>
    <property type="project" value="TreeGrafter"/>
</dbReference>
<dbReference type="EMBL" id="CAJGYM010000020">
    <property type="protein sequence ID" value="CAD6191283.1"/>
    <property type="molecule type" value="Genomic_DNA"/>
</dbReference>
<keyword evidence="5" id="KW-0378">Hydrolase</keyword>
<dbReference type="AlphaFoldDB" id="A0A8S1H751"/>